<feature type="binding site" evidence="12">
    <location>
        <begin position="224"/>
        <end position="229"/>
    </location>
    <ligand>
        <name>ATP</name>
        <dbReference type="ChEBI" id="CHEBI:30616"/>
    </ligand>
</feature>
<dbReference type="UniPathway" id="UPA00916">
    <property type="reaction ID" value="UER00889"/>
</dbReference>
<dbReference type="OrthoDB" id="9775849at2"/>
<keyword evidence="6 12" id="KW-0547">Nucleotide-binding</keyword>
<feature type="binding site" evidence="12">
    <location>
        <position position="144"/>
    </location>
    <ligand>
        <name>substrate</name>
    </ligand>
</feature>
<keyword evidence="7 12" id="KW-0418">Kinase</keyword>
<keyword evidence="9 12" id="KW-0460">Magnesium</keyword>
<evidence type="ECO:0000259" key="14">
    <source>
        <dbReference type="PROSITE" id="PS50206"/>
    </source>
</evidence>
<comment type="subunit">
    <text evidence="12">Homodimer.</text>
</comment>
<feature type="binding site" evidence="12">
    <location>
        <begin position="43"/>
        <end position="47"/>
    </location>
    <ligand>
        <name>substrate</name>
    </ligand>
</feature>
<dbReference type="PROSITE" id="PS00584">
    <property type="entry name" value="PFKB_KINASES_2"/>
    <property type="match status" value="1"/>
</dbReference>
<dbReference type="GO" id="GO:0019303">
    <property type="term" value="P:D-ribose catabolic process"/>
    <property type="evidence" value="ECO:0007669"/>
    <property type="project" value="UniProtKB-UniRule"/>
</dbReference>
<dbReference type="InterPro" id="IPR029056">
    <property type="entry name" value="Ribokinase-like"/>
</dbReference>
<feature type="binding site" evidence="12">
    <location>
        <position position="256"/>
    </location>
    <ligand>
        <name>substrate</name>
    </ligand>
</feature>
<organism evidence="15 16">
    <name type="scientific">Anatilimnocola aggregata</name>
    <dbReference type="NCBI Taxonomy" id="2528021"/>
    <lineage>
        <taxon>Bacteria</taxon>
        <taxon>Pseudomonadati</taxon>
        <taxon>Planctomycetota</taxon>
        <taxon>Planctomycetia</taxon>
        <taxon>Pirellulales</taxon>
        <taxon>Pirellulaceae</taxon>
        <taxon>Anatilimnocola</taxon>
    </lineage>
</organism>
<feature type="region of interest" description="Disordered" evidence="13">
    <location>
        <begin position="290"/>
        <end position="310"/>
    </location>
</feature>
<dbReference type="HAMAP" id="MF_01987">
    <property type="entry name" value="Ribokinase"/>
    <property type="match status" value="1"/>
</dbReference>
<evidence type="ECO:0000313" key="16">
    <source>
        <dbReference type="Proteomes" id="UP000315017"/>
    </source>
</evidence>
<reference evidence="15 16" key="1">
    <citation type="submission" date="2019-02" db="EMBL/GenBank/DDBJ databases">
        <title>Deep-cultivation of Planctomycetes and their phenomic and genomic characterization uncovers novel biology.</title>
        <authorList>
            <person name="Wiegand S."/>
            <person name="Jogler M."/>
            <person name="Boedeker C."/>
            <person name="Pinto D."/>
            <person name="Vollmers J."/>
            <person name="Rivas-Marin E."/>
            <person name="Kohn T."/>
            <person name="Peeters S.H."/>
            <person name="Heuer A."/>
            <person name="Rast P."/>
            <person name="Oberbeckmann S."/>
            <person name="Bunk B."/>
            <person name="Jeske O."/>
            <person name="Meyerdierks A."/>
            <person name="Storesund J.E."/>
            <person name="Kallscheuer N."/>
            <person name="Luecker S."/>
            <person name="Lage O.M."/>
            <person name="Pohl T."/>
            <person name="Merkel B.J."/>
            <person name="Hornburger P."/>
            <person name="Mueller R.-W."/>
            <person name="Bruemmer F."/>
            <person name="Labrenz M."/>
            <person name="Spormann A.M."/>
            <person name="Op den Camp H."/>
            <person name="Overmann J."/>
            <person name="Amann R."/>
            <person name="Jetten M.S.M."/>
            <person name="Mascher T."/>
            <person name="Medema M.H."/>
            <person name="Devos D.P."/>
            <person name="Kaster A.-K."/>
            <person name="Ovreas L."/>
            <person name="Rohde M."/>
            <person name="Galperin M.Y."/>
            <person name="Jogler C."/>
        </authorList>
    </citation>
    <scope>NUCLEOTIDE SEQUENCE [LARGE SCALE GENOMIC DNA]</scope>
    <source>
        <strain evidence="15 16">ETA_A8</strain>
    </source>
</reference>
<sequence>MVPKFPRIAVLGSINRDIVIRCARLPQQGETVLADSSSEVAGGKGANQAVAAARLGGQVTMIGRVGDDVFGERLLTGLVREKLDTSLVWQTADCASGMAIVAVEQSGENSIIVVPGANGRFTEDDVAAATDAIGSCDILLLQLEVCTNAVAAAIAVARQKGVRTILNPAPVVDQLPRNLLEVDVMCPNRIEASALAGRPIQSLDDAVSAAWQLSRMGPKSVVITMGSMGAVLSDGGQPEWCEPFPVDSVDTTAAGDAFAGALAVRLGEGAMLREAVQFACAAGAIATTRHGAQPALPSREEVDALLRTRT</sequence>
<dbReference type="GO" id="GO:0005829">
    <property type="term" value="C:cytosol"/>
    <property type="evidence" value="ECO:0007669"/>
    <property type="project" value="TreeGrafter"/>
</dbReference>
<feature type="binding site" evidence="12">
    <location>
        <position position="188"/>
    </location>
    <ligand>
        <name>ATP</name>
        <dbReference type="ChEBI" id="CHEBI:30616"/>
    </ligand>
</feature>
<feature type="binding site" evidence="12">
    <location>
        <position position="291"/>
    </location>
    <ligand>
        <name>K(+)</name>
        <dbReference type="ChEBI" id="CHEBI:29103"/>
    </ligand>
</feature>
<comment type="similarity">
    <text evidence="1">Belongs to the carbohydrate kinase pfkB family.</text>
</comment>
<keyword evidence="16" id="KW-1185">Reference proteome</keyword>
<feature type="binding site" evidence="12">
    <location>
        <begin position="15"/>
        <end position="17"/>
    </location>
    <ligand>
        <name>substrate</name>
    </ligand>
</feature>
<comment type="pathway">
    <text evidence="12">Carbohydrate metabolism; D-ribose degradation; D-ribose 5-phosphate from beta-D-ribopyranose: step 2/2.</text>
</comment>
<feature type="domain" description="Rhodanese" evidence="14">
    <location>
        <begin position="209"/>
        <end position="240"/>
    </location>
</feature>
<dbReference type="Proteomes" id="UP000315017">
    <property type="component" value="Chromosome"/>
</dbReference>
<feature type="binding site" evidence="12">
    <location>
        <position position="250"/>
    </location>
    <ligand>
        <name>K(+)</name>
        <dbReference type="ChEBI" id="CHEBI:29103"/>
    </ligand>
</feature>
<dbReference type="RefSeq" id="WP_145092236.1">
    <property type="nucleotide sequence ID" value="NZ_CP036274.1"/>
</dbReference>
<feature type="binding site" evidence="12">
    <location>
        <position position="286"/>
    </location>
    <ligand>
        <name>K(+)</name>
        <dbReference type="ChEBI" id="CHEBI:29103"/>
    </ligand>
</feature>
<keyword evidence="10 12" id="KW-0630">Potassium</keyword>
<comment type="cofactor">
    <cofactor evidence="12">
        <name>Mg(2+)</name>
        <dbReference type="ChEBI" id="CHEBI:18420"/>
    </cofactor>
    <text evidence="12">Requires a divalent cation, most likely magnesium in vivo, as an electrophilic catalyst to aid phosphoryl group transfer. It is the chelate of the metal and the nucleotide that is the actual substrate.</text>
</comment>
<evidence type="ECO:0000256" key="10">
    <source>
        <dbReference type="ARBA" id="ARBA00022958"/>
    </source>
</evidence>
<dbReference type="GO" id="GO:0046872">
    <property type="term" value="F:metal ion binding"/>
    <property type="evidence" value="ECO:0007669"/>
    <property type="project" value="UniProtKB-KW"/>
</dbReference>
<dbReference type="CDD" id="cd01174">
    <property type="entry name" value="ribokinase"/>
    <property type="match status" value="1"/>
</dbReference>
<feature type="binding site" evidence="12">
    <location>
        <position position="252"/>
    </location>
    <ligand>
        <name>K(+)</name>
        <dbReference type="ChEBI" id="CHEBI:29103"/>
    </ligand>
</feature>
<comment type="subcellular location">
    <subcellularLocation>
        <location evidence="12">Cytoplasm</location>
    </subcellularLocation>
</comment>
<dbReference type="PRINTS" id="PR00990">
    <property type="entry name" value="RIBOKINASE"/>
</dbReference>
<dbReference type="PROSITE" id="PS50206">
    <property type="entry name" value="RHODANESE_3"/>
    <property type="match status" value="1"/>
</dbReference>
<dbReference type="Gene3D" id="3.40.1190.20">
    <property type="match status" value="1"/>
</dbReference>
<evidence type="ECO:0000256" key="4">
    <source>
        <dbReference type="ARBA" id="ARBA00022679"/>
    </source>
</evidence>
<dbReference type="InterPro" id="IPR002173">
    <property type="entry name" value="Carboh/pur_kinase_PfkB_CS"/>
</dbReference>
<keyword evidence="11 12" id="KW-0119">Carbohydrate metabolism</keyword>
<dbReference type="EMBL" id="CP036274">
    <property type="protein sequence ID" value="QDU29022.1"/>
    <property type="molecule type" value="Genomic_DNA"/>
</dbReference>
<dbReference type="EC" id="2.7.1.15" evidence="2 12"/>
<dbReference type="AlphaFoldDB" id="A0A517YFS0"/>
<comment type="similarity">
    <text evidence="12">Belongs to the carbohydrate kinase PfkB family. Ribokinase subfamily.</text>
</comment>
<evidence type="ECO:0000256" key="6">
    <source>
        <dbReference type="ARBA" id="ARBA00022741"/>
    </source>
</evidence>
<evidence type="ECO:0000256" key="13">
    <source>
        <dbReference type="SAM" id="MobiDB-lite"/>
    </source>
</evidence>
<gene>
    <name evidence="12 15" type="primary">rbsK</name>
    <name evidence="15" type="ORF">ETAA8_41290</name>
</gene>
<comment type="function">
    <text evidence="12">Catalyzes the phosphorylation of ribose at O-5 in a reaction requiring ATP and magnesium. The resulting D-ribose-5-phosphate can then be used either for sythesis of nucleotides, histidine, and tryptophan, or as a component of the pentose phosphate pathway.</text>
</comment>
<dbReference type="InterPro" id="IPR001763">
    <property type="entry name" value="Rhodanese-like_dom"/>
</dbReference>
<keyword evidence="8 12" id="KW-0067">ATP-binding</keyword>
<feature type="active site" description="Proton acceptor" evidence="12">
    <location>
        <position position="256"/>
    </location>
</feature>
<dbReference type="SUPFAM" id="SSF53613">
    <property type="entry name" value="Ribokinase-like"/>
    <property type="match status" value="1"/>
</dbReference>
<comment type="caution">
    <text evidence="12">Lacks conserved residue(s) required for the propagation of feature annotation.</text>
</comment>
<evidence type="ECO:0000256" key="5">
    <source>
        <dbReference type="ARBA" id="ARBA00022723"/>
    </source>
</evidence>
<proteinExistence type="inferred from homology"/>
<comment type="catalytic activity">
    <reaction evidence="12">
        <text>D-ribose + ATP = D-ribose 5-phosphate + ADP + H(+)</text>
        <dbReference type="Rhea" id="RHEA:13697"/>
        <dbReference type="ChEBI" id="CHEBI:15378"/>
        <dbReference type="ChEBI" id="CHEBI:30616"/>
        <dbReference type="ChEBI" id="CHEBI:47013"/>
        <dbReference type="ChEBI" id="CHEBI:78346"/>
        <dbReference type="ChEBI" id="CHEBI:456216"/>
        <dbReference type="EC" id="2.7.1.15"/>
    </reaction>
</comment>
<dbReference type="PANTHER" id="PTHR10584">
    <property type="entry name" value="SUGAR KINASE"/>
    <property type="match status" value="1"/>
</dbReference>
<evidence type="ECO:0000256" key="12">
    <source>
        <dbReference type="HAMAP-Rule" id="MF_01987"/>
    </source>
</evidence>
<keyword evidence="5 12" id="KW-0479">Metal-binding</keyword>
<dbReference type="NCBIfam" id="TIGR02152">
    <property type="entry name" value="D_ribokin_bact"/>
    <property type="match status" value="1"/>
</dbReference>
<dbReference type="InterPro" id="IPR002139">
    <property type="entry name" value="Ribo/fructo_kinase"/>
</dbReference>
<keyword evidence="12" id="KW-0963">Cytoplasm</keyword>
<evidence type="ECO:0000313" key="15">
    <source>
        <dbReference type="EMBL" id="QDU29022.1"/>
    </source>
</evidence>
<protein>
    <recommendedName>
        <fullName evidence="3 12">Ribokinase</fullName>
        <shortName evidence="12">RK</shortName>
        <ecNumber evidence="2 12">2.7.1.15</ecNumber>
    </recommendedName>
</protein>
<dbReference type="InterPro" id="IPR011877">
    <property type="entry name" value="Ribokinase"/>
</dbReference>
<dbReference type="GO" id="GO:0005524">
    <property type="term" value="F:ATP binding"/>
    <property type="evidence" value="ECO:0007669"/>
    <property type="project" value="UniProtKB-UniRule"/>
</dbReference>
<feature type="binding site" evidence="12">
    <location>
        <position position="289"/>
    </location>
    <ligand>
        <name>K(+)</name>
        <dbReference type="ChEBI" id="CHEBI:29103"/>
    </ligand>
</feature>
<comment type="activity regulation">
    <text evidence="12">Activated by a monovalent cation that binds near, but not in, the active site. The most likely occupant of the site in vivo is potassium. Ion binding induces a conformational change that may alter substrate affinity.</text>
</comment>
<dbReference type="PANTHER" id="PTHR10584:SF166">
    <property type="entry name" value="RIBOKINASE"/>
    <property type="match status" value="1"/>
</dbReference>
<dbReference type="InterPro" id="IPR011611">
    <property type="entry name" value="PfkB_dom"/>
</dbReference>
<dbReference type="GO" id="GO:0004747">
    <property type="term" value="F:ribokinase activity"/>
    <property type="evidence" value="ECO:0007669"/>
    <property type="project" value="UniProtKB-UniRule"/>
</dbReference>
<evidence type="ECO:0000256" key="3">
    <source>
        <dbReference type="ARBA" id="ARBA00016943"/>
    </source>
</evidence>
<evidence type="ECO:0000256" key="1">
    <source>
        <dbReference type="ARBA" id="ARBA00005380"/>
    </source>
</evidence>
<accession>A0A517YFS0</accession>
<dbReference type="KEGG" id="aagg:ETAA8_41290"/>
<feature type="binding site" evidence="12">
    <location>
        <begin position="255"/>
        <end position="256"/>
    </location>
    <ligand>
        <name>ATP</name>
        <dbReference type="ChEBI" id="CHEBI:30616"/>
    </ligand>
</feature>
<evidence type="ECO:0000256" key="9">
    <source>
        <dbReference type="ARBA" id="ARBA00022842"/>
    </source>
</evidence>
<evidence type="ECO:0000256" key="8">
    <source>
        <dbReference type="ARBA" id="ARBA00022840"/>
    </source>
</evidence>
<keyword evidence="4 12" id="KW-0808">Transferase</keyword>
<evidence type="ECO:0000256" key="11">
    <source>
        <dbReference type="ARBA" id="ARBA00023277"/>
    </source>
</evidence>
<dbReference type="Pfam" id="PF00294">
    <property type="entry name" value="PfkB"/>
    <property type="match status" value="1"/>
</dbReference>
<evidence type="ECO:0000256" key="2">
    <source>
        <dbReference type="ARBA" id="ARBA00012035"/>
    </source>
</evidence>
<name>A0A517YFS0_9BACT</name>
<feature type="compositionally biased region" description="Basic and acidic residues" evidence="13">
    <location>
        <begin position="298"/>
        <end position="310"/>
    </location>
</feature>
<evidence type="ECO:0000256" key="7">
    <source>
        <dbReference type="ARBA" id="ARBA00022777"/>
    </source>
</evidence>